<evidence type="ECO:0000313" key="2">
    <source>
        <dbReference type="EMBL" id="SHM64469.1"/>
    </source>
</evidence>
<dbReference type="Proteomes" id="UP000184388">
    <property type="component" value="Unassembled WGS sequence"/>
</dbReference>
<accession>A0A9X8QWH3</accession>
<name>A0A9X8QWH3_9ACTN</name>
<gene>
    <name evidence="2" type="ORF">SAMN05216268_112290</name>
</gene>
<organism evidence="2 3">
    <name type="scientific">Streptomyces yunnanensis</name>
    <dbReference type="NCBI Taxonomy" id="156453"/>
    <lineage>
        <taxon>Bacteria</taxon>
        <taxon>Bacillati</taxon>
        <taxon>Actinomycetota</taxon>
        <taxon>Actinomycetes</taxon>
        <taxon>Kitasatosporales</taxon>
        <taxon>Streptomycetaceae</taxon>
        <taxon>Streptomyces</taxon>
    </lineage>
</organism>
<dbReference type="InterPro" id="IPR009061">
    <property type="entry name" value="DNA-bd_dom_put_sf"/>
</dbReference>
<dbReference type="SUPFAM" id="SSF46955">
    <property type="entry name" value="Putative DNA-binding domain"/>
    <property type="match status" value="1"/>
</dbReference>
<feature type="non-terminal residue" evidence="2">
    <location>
        <position position="1"/>
    </location>
</feature>
<dbReference type="EMBL" id="FRBK01000012">
    <property type="protein sequence ID" value="SHM64469.1"/>
    <property type="molecule type" value="Genomic_DNA"/>
</dbReference>
<feature type="region of interest" description="Disordered" evidence="1">
    <location>
        <begin position="56"/>
        <end position="93"/>
    </location>
</feature>
<sequence>IRDKYGLRSHPQRLADQGMLSLREISRRLGIGLNTVKTWRDRGLLTGRVANDKGEYFYFPPPPDLERPRIGRPPGPRPAPAGTTTESAQGGAV</sequence>
<evidence type="ECO:0000313" key="3">
    <source>
        <dbReference type="Proteomes" id="UP000184388"/>
    </source>
</evidence>
<protein>
    <submittedName>
        <fullName evidence="2">Uncharacterized protein</fullName>
    </submittedName>
</protein>
<proteinExistence type="predicted"/>
<reference evidence="3" key="1">
    <citation type="submission" date="2016-11" db="EMBL/GenBank/DDBJ databases">
        <authorList>
            <person name="Jaros S."/>
            <person name="Januszkiewicz K."/>
            <person name="Wedrychowicz H."/>
        </authorList>
    </citation>
    <scope>NUCLEOTIDE SEQUENCE [LARGE SCALE GENOMIC DNA]</scope>
    <source>
        <strain evidence="3">CGMCC 4.3555</strain>
    </source>
</reference>
<evidence type="ECO:0000256" key="1">
    <source>
        <dbReference type="SAM" id="MobiDB-lite"/>
    </source>
</evidence>
<comment type="caution">
    <text evidence="2">The sequence shown here is derived from an EMBL/GenBank/DDBJ whole genome shotgun (WGS) entry which is preliminary data.</text>
</comment>
<dbReference type="AlphaFoldDB" id="A0A9X8QWH3"/>